<evidence type="ECO:0000256" key="1">
    <source>
        <dbReference type="SAM" id="MobiDB-lite"/>
    </source>
</evidence>
<name>A0A1X7UZ62_AMPQE</name>
<sequence>KGKAASNDPPPKKKPSEDSPFCWGGFGVFIIITFVLVVVMAIMVAVI</sequence>
<evidence type="ECO:0000256" key="2">
    <source>
        <dbReference type="SAM" id="Phobius"/>
    </source>
</evidence>
<organism evidence="3">
    <name type="scientific">Amphimedon queenslandica</name>
    <name type="common">Sponge</name>
    <dbReference type="NCBI Taxonomy" id="400682"/>
    <lineage>
        <taxon>Eukaryota</taxon>
        <taxon>Metazoa</taxon>
        <taxon>Porifera</taxon>
        <taxon>Demospongiae</taxon>
        <taxon>Heteroscleromorpha</taxon>
        <taxon>Haplosclerida</taxon>
        <taxon>Niphatidae</taxon>
        <taxon>Amphimedon</taxon>
    </lineage>
</organism>
<dbReference type="InParanoid" id="A0A1X7UZ62"/>
<evidence type="ECO:0000313" key="3">
    <source>
        <dbReference type="EnsemblMetazoa" id="Aqu2.1.32637_001"/>
    </source>
</evidence>
<proteinExistence type="predicted"/>
<dbReference type="AlphaFoldDB" id="A0A1X7UZ62"/>
<keyword evidence="2" id="KW-0812">Transmembrane</keyword>
<keyword evidence="2" id="KW-0472">Membrane</keyword>
<keyword evidence="2" id="KW-1133">Transmembrane helix</keyword>
<feature type="transmembrane region" description="Helical" evidence="2">
    <location>
        <begin position="21"/>
        <end position="46"/>
    </location>
</feature>
<reference evidence="3" key="1">
    <citation type="submission" date="2017-05" db="UniProtKB">
        <authorList>
            <consortium name="EnsemblMetazoa"/>
        </authorList>
    </citation>
    <scope>IDENTIFICATION</scope>
</reference>
<accession>A0A1X7UZ62</accession>
<dbReference type="EnsemblMetazoa" id="Aqu2.1.32637_001">
    <property type="protein sequence ID" value="Aqu2.1.32637_001"/>
    <property type="gene ID" value="Aqu2.1.32637"/>
</dbReference>
<protein>
    <submittedName>
        <fullName evidence="3">Uncharacterized protein</fullName>
    </submittedName>
</protein>
<feature type="region of interest" description="Disordered" evidence="1">
    <location>
        <begin position="1"/>
        <end position="21"/>
    </location>
</feature>